<reference evidence="1 2" key="1">
    <citation type="submission" date="2020-07" db="EMBL/GenBank/DDBJ databases">
        <title>Taxonomic proposal: Crassvirales, a new order of highly abundant and diverse bacterial viruses.</title>
        <authorList>
            <person name="Shkoporov A.N."/>
            <person name="Stockdale S.R."/>
            <person name="Guerin E."/>
            <person name="Ross R.P."/>
            <person name="Hill C."/>
        </authorList>
    </citation>
    <scope>NUCLEOTIDE SEQUENCE [LARGE SCALE GENOMIC DNA]</scope>
</reference>
<dbReference type="RefSeq" id="YP_010112599.1">
    <property type="nucleotide sequence ID" value="NC_055893.1"/>
</dbReference>
<accession>A0A7M1RRS0</accession>
<dbReference type="GeneID" id="65131077"/>
<dbReference type="EMBL" id="MT774400">
    <property type="protein sequence ID" value="QOR57147.1"/>
    <property type="molecule type" value="Genomic_DNA"/>
</dbReference>
<dbReference type="KEGG" id="vg:65131077"/>
<protein>
    <submittedName>
        <fullName evidence="1">Uncharacterized protein</fullName>
    </submittedName>
</protein>
<organism evidence="1 2">
    <name type="scientific">uncultured phage cr4_1</name>
    <dbReference type="NCBI Taxonomy" id="2772084"/>
    <lineage>
        <taxon>Viruses</taxon>
        <taxon>Duplodnaviria</taxon>
        <taxon>Heunggongvirae</taxon>
        <taxon>Uroviricota</taxon>
        <taxon>Caudoviricetes</taxon>
        <taxon>Crassvirales</taxon>
        <taxon>Suoliviridae</taxon>
        <taxon>Loutivirinae</taxon>
        <taxon>Buorbuivirus</taxon>
        <taxon>Buorbuivirus hominis</taxon>
    </lineage>
</organism>
<dbReference type="Proteomes" id="UP000593850">
    <property type="component" value="Segment"/>
</dbReference>
<evidence type="ECO:0000313" key="1">
    <source>
        <dbReference type="EMBL" id="QOR57147.1"/>
    </source>
</evidence>
<sequence length="88" mass="10344">MEVKEIIDKVYETIDSLYEDGELKPYMRVYVDKDIIPELFKSITGTYTDNNPDTYIFKYRSTYNTDIEFVGIDSNLMNGNLIYFVDGE</sequence>
<proteinExistence type="predicted"/>
<evidence type="ECO:0000313" key="2">
    <source>
        <dbReference type="Proteomes" id="UP000593850"/>
    </source>
</evidence>
<name>A0A7M1RRS0_9CAUD</name>
<keyword evidence="2" id="KW-1185">Reference proteome</keyword>